<dbReference type="OrthoDB" id="72471at2"/>
<dbReference type="InterPro" id="IPR015947">
    <property type="entry name" value="PUA-like_sf"/>
</dbReference>
<dbReference type="EMBL" id="CP016379">
    <property type="protein sequence ID" value="AZR72506.1"/>
    <property type="molecule type" value="Genomic_DNA"/>
</dbReference>
<dbReference type="InterPro" id="IPR007374">
    <property type="entry name" value="ASCH_domain"/>
</dbReference>
<dbReference type="KEGG" id="aft:BBF96_03380"/>
<dbReference type="CDD" id="cd06552">
    <property type="entry name" value="ASCH_yqfb_like"/>
    <property type="match status" value="1"/>
</dbReference>
<dbReference type="Proteomes" id="UP000267250">
    <property type="component" value="Chromosome"/>
</dbReference>
<organism evidence="2 3">
    <name type="scientific">Anoxybacter fermentans</name>
    <dbReference type="NCBI Taxonomy" id="1323375"/>
    <lineage>
        <taxon>Bacteria</taxon>
        <taxon>Bacillati</taxon>
        <taxon>Bacillota</taxon>
        <taxon>Clostridia</taxon>
        <taxon>Halanaerobiales</taxon>
        <taxon>Anoxybacter</taxon>
    </lineage>
</organism>
<gene>
    <name evidence="2" type="ORF">BBF96_03380</name>
</gene>
<reference evidence="2 3" key="1">
    <citation type="submission" date="2016-07" db="EMBL/GenBank/DDBJ databases">
        <title>Genome and transcriptome analysis of iron-reducing fermentative bacteria Anoxybacter fermentans.</title>
        <authorList>
            <person name="Zeng X."/>
            <person name="Shao Z."/>
        </authorList>
    </citation>
    <scope>NUCLEOTIDE SEQUENCE [LARGE SCALE GENOMIC DNA]</scope>
    <source>
        <strain evidence="2 3">DY22613</strain>
    </source>
</reference>
<dbReference type="Pfam" id="PF04266">
    <property type="entry name" value="ASCH"/>
    <property type="match status" value="1"/>
</dbReference>
<evidence type="ECO:0000313" key="3">
    <source>
        <dbReference type="Proteomes" id="UP000267250"/>
    </source>
</evidence>
<dbReference type="SMART" id="SM01022">
    <property type="entry name" value="ASCH"/>
    <property type="match status" value="1"/>
</dbReference>
<sequence length="106" mass="12479">MILFKPEHVQPILKGEKTQTRRIGKCRWRPGSIHQAKLNFKKGSKPFARLRILDVRQERLGDISEEDAKREGYPTVQAYQEAFRRIYGWWDPDALVWVVDFEVVGP</sequence>
<keyword evidence="3" id="KW-1185">Reference proteome</keyword>
<dbReference type="AlphaFoldDB" id="A0A3Q9HPI8"/>
<evidence type="ECO:0000259" key="1">
    <source>
        <dbReference type="SMART" id="SM01022"/>
    </source>
</evidence>
<dbReference type="Gene3D" id="2.30.130.30">
    <property type="entry name" value="Hypothetical protein"/>
    <property type="match status" value="1"/>
</dbReference>
<feature type="domain" description="ASCH" evidence="1">
    <location>
        <begin position="2"/>
        <end position="105"/>
    </location>
</feature>
<dbReference type="RefSeq" id="WP_127015834.1">
    <property type="nucleotide sequence ID" value="NZ_CP016379.1"/>
</dbReference>
<accession>A0A3Q9HPI8</accession>
<proteinExistence type="predicted"/>
<name>A0A3Q9HPI8_9FIRM</name>
<protein>
    <recommendedName>
        <fullName evidence="1">ASCH domain-containing protein</fullName>
    </recommendedName>
</protein>
<dbReference type="SUPFAM" id="SSF88697">
    <property type="entry name" value="PUA domain-like"/>
    <property type="match status" value="1"/>
</dbReference>
<evidence type="ECO:0000313" key="2">
    <source>
        <dbReference type="EMBL" id="AZR72506.1"/>
    </source>
</evidence>